<evidence type="ECO:0000256" key="1">
    <source>
        <dbReference type="ARBA" id="ARBA00007092"/>
    </source>
</evidence>
<protein>
    <submittedName>
        <fullName evidence="9">Exodeoxyribonuclease III</fullName>
        <ecNumber evidence="9">3.1.11.2</ecNumber>
    </submittedName>
</protein>
<evidence type="ECO:0000256" key="3">
    <source>
        <dbReference type="ARBA" id="ARBA00022801"/>
    </source>
</evidence>
<dbReference type="CDD" id="cd09087">
    <property type="entry name" value="Ape1-like_AP-endo"/>
    <property type="match status" value="1"/>
</dbReference>
<dbReference type="GO" id="GO:0008311">
    <property type="term" value="F:double-stranded DNA 3'-5' DNA exonuclease activity"/>
    <property type="evidence" value="ECO:0007669"/>
    <property type="project" value="UniProtKB-EC"/>
</dbReference>
<keyword evidence="6" id="KW-0464">Manganese</keyword>
<feature type="active site" description="Proton donor/acceptor" evidence="5">
    <location>
        <position position="146"/>
    </location>
</feature>
<dbReference type="Pfam" id="PF03372">
    <property type="entry name" value="Exo_endo_phos"/>
    <property type="match status" value="1"/>
</dbReference>
<evidence type="ECO:0000259" key="8">
    <source>
        <dbReference type="Pfam" id="PF03372"/>
    </source>
</evidence>
<feature type="binding site" evidence="6">
    <location>
        <position position="242"/>
    </location>
    <ligand>
        <name>Mg(2+)</name>
        <dbReference type="ChEBI" id="CHEBI:18420"/>
        <label>1</label>
    </ligand>
</feature>
<evidence type="ECO:0000256" key="4">
    <source>
        <dbReference type="ARBA" id="ARBA00022842"/>
    </source>
</evidence>
<comment type="similarity">
    <text evidence="1">Belongs to the DNA repair enzymes AP/ExoA family.</text>
</comment>
<dbReference type="EMBL" id="QZJW01000019">
    <property type="protein sequence ID" value="RJO61420.1"/>
    <property type="molecule type" value="Genomic_DNA"/>
</dbReference>
<feature type="active site" description="Proton acceptor" evidence="5">
    <location>
        <position position="243"/>
    </location>
</feature>
<evidence type="ECO:0000256" key="2">
    <source>
        <dbReference type="ARBA" id="ARBA00022723"/>
    </source>
</evidence>
<comment type="caution">
    <text evidence="9">The sequence shown here is derived from an EMBL/GenBank/DDBJ whole genome shotgun (WGS) entry which is preliminary data.</text>
</comment>
<evidence type="ECO:0000256" key="7">
    <source>
        <dbReference type="PIRSR" id="PIRSR604808-3"/>
    </source>
</evidence>
<feature type="site" description="Transition state stabilizer" evidence="7">
    <location>
        <position position="148"/>
    </location>
</feature>
<dbReference type="Proteomes" id="UP000285655">
    <property type="component" value="Unassembled WGS sequence"/>
</dbReference>
<sequence>MKIISWNVNGIRSAIKQGFFEFVEKEKADIYLLQEVKISESDLESVMVPKGYYMYSFLPEKKGYAGLIVYSKQKPLKVTKGIEIELFDIEARVVVLEFKDFFLINSYFPHSHRELKRLKFKMEFNDVFSEYIKTLSKDKPVIIGGDFNVAHKARDLANPKSNKKNAGFTVEERNWFDGFLKSGYTDTFRMFEEGNGHYTWWSNRPTVRERNVGWRIDYFIVSNSMKNKVVSSKILSDVYGSDHCPIELEISV</sequence>
<organism evidence="9 10">
    <name type="scientific">candidate division WS5 bacterium</name>
    <dbReference type="NCBI Taxonomy" id="2093353"/>
    <lineage>
        <taxon>Bacteria</taxon>
        <taxon>candidate division WS5</taxon>
    </lineage>
</organism>
<evidence type="ECO:0000256" key="6">
    <source>
        <dbReference type="PIRSR" id="PIRSR604808-2"/>
    </source>
</evidence>
<accession>A0A419DED5</accession>
<dbReference type="SUPFAM" id="SSF56219">
    <property type="entry name" value="DNase I-like"/>
    <property type="match status" value="1"/>
</dbReference>
<evidence type="ECO:0000313" key="9">
    <source>
        <dbReference type="EMBL" id="RJO61420.1"/>
    </source>
</evidence>
<comment type="cofactor">
    <cofactor evidence="6">
        <name>Mg(2+)</name>
        <dbReference type="ChEBI" id="CHEBI:18420"/>
    </cofactor>
    <cofactor evidence="6">
        <name>Mn(2+)</name>
        <dbReference type="ChEBI" id="CHEBI:29035"/>
    </cofactor>
    <text evidence="6">Probably binds two magnesium or manganese ions per subunit.</text>
</comment>
<feature type="binding site" evidence="6">
    <location>
        <position position="146"/>
    </location>
    <ligand>
        <name>Mg(2+)</name>
        <dbReference type="ChEBI" id="CHEBI:18420"/>
        <label>1</label>
    </ligand>
</feature>
<feature type="binding site" evidence="6">
    <location>
        <position position="243"/>
    </location>
    <ligand>
        <name>Mg(2+)</name>
        <dbReference type="ChEBI" id="CHEBI:18420"/>
        <label>1</label>
    </ligand>
</feature>
<dbReference type="AlphaFoldDB" id="A0A419DED5"/>
<keyword evidence="4 6" id="KW-0460">Magnesium</keyword>
<dbReference type="Gene3D" id="3.60.10.10">
    <property type="entry name" value="Endonuclease/exonuclease/phosphatase"/>
    <property type="match status" value="1"/>
</dbReference>
<dbReference type="InterPro" id="IPR005135">
    <property type="entry name" value="Endo/exonuclease/phosphatase"/>
</dbReference>
<feature type="site" description="Important for catalytic activity" evidence="7">
    <location>
        <position position="217"/>
    </location>
</feature>
<evidence type="ECO:0000313" key="10">
    <source>
        <dbReference type="Proteomes" id="UP000285655"/>
    </source>
</evidence>
<feature type="binding site" evidence="6">
    <location>
        <position position="7"/>
    </location>
    <ligand>
        <name>Mg(2+)</name>
        <dbReference type="ChEBI" id="CHEBI:18420"/>
        <label>1</label>
    </ligand>
</feature>
<feature type="domain" description="Endonuclease/exonuclease/phosphatase" evidence="8">
    <location>
        <begin position="4"/>
        <end position="243"/>
    </location>
</feature>
<dbReference type="GO" id="GO:0003906">
    <property type="term" value="F:DNA-(apurinic or apyrimidinic site) endonuclease activity"/>
    <property type="evidence" value="ECO:0007669"/>
    <property type="project" value="TreeGrafter"/>
</dbReference>
<dbReference type="InterPro" id="IPR036691">
    <property type="entry name" value="Endo/exonu/phosph_ase_sf"/>
</dbReference>
<dbReference type="PANTHER" id="PTHR22748">
    <property type="entry name" value="AP ENDONUCLEASE"/>
    <property type="match status" value="1"/>
</dbReference>
<feature type="site" description="Interaction with DNA substrate" evidence="7">
    <location>
        <position position="243"/>
    </location>
</feature>
<feature type="binding site" evidence="6">
    <location>
        <position position="148"/>
    </location>
    <ligand>
        <name>Mg(2+)</name>
        <dbReference type="ChEBI" id="CHEBI:18420"/>
        <label>1</label>
    </ligand>
</feature>
<gene>
    <name evidence="9" type="primary">xth</name>
    <name evidence="9" type="ORF">C4544_02795</name>
</gene>
<evidence type="ECO:0000256" key="5">
    <source>
        <dbReference type="PIRSR" id="PIRSR604808-1"/>
    </source>
</evidence>
<dbReference type="NCBIfam" id="TIGR00195">
    <property type="entry name" value="exoDNase_III"/>
    <property type="match status" value="1"/>
</dbReference>
<feature type="binding site" evidence="6">
    <location>
        <position position="35"/>
    </location>
    <ligand>
        <name>Mg(2+)</name>
        <dbReference type="ChEBI" id="CHEBI:18420"/>
        <label>1</label>
    </ligand>
</feature>
<keyword evidence="2 6" id="KW-0479">Metal-binding</keyword>
<proteinExistence type="inferred from homology"/>
<dbReference type="GO" id="GO:0008081">
    <property type="term" value="F:phosphoric diester hydrolase activity"/>
    <property type="evidence" value="ECO:0007669"/>
    <property type="project" value="TreeGrafter"/>
</dbReference>
<dbReference type="NCBIfam" id="TIGR00633">
    <property type="entry name" value="xth"/>
    <property type="match status" value="1"/>
</dbReference>
<dbReference type="PROSITE" id="PS51435">
    <property type="entry name" value="AP_NUCLEASE_F1_4"/>
    <property type="match status" value="1"/>
</dbReference>
<reference evidence="9 10" key="1">
    <citation type="journal article" date="2017" name="ISME J.">
        <title>Energy and carbon metabolisms in a deep terrestrial subsurface fluid microbial community.</title>
        <authorList>
            <person name="Momper L."/>
            <person name="Jungbluth S.P."/>
            <person name="Lee M.D."/>
            <person name="Amend J.P."/>
        </authorList>
    </citation>
    <scope>NUCLEOTIDE SEQUENCE [LARGE SCALE GENOMIC DNA]</scope>
    <source>
        <strain evidence="9">SURF_29</strain>
    </source>
</reference>
<dbReference type="GO" id="GO:0006284">
    <property type="term" value="P:base-excision repair"/>
    <property type="evidence" value="ECO:0007669"/>
    <property type="project" value="TreeGrafter"/>
</dbReference>
<keyword evidence="3 9" id="KW-0378">Hydrolase</keyword>
<feature type="active site" evidence="5">
    <location>
        <position position="107"/>
    </location>
</feature>
<dbReference type="GO" id="GO:0046872">
    <property type="term" value="F:metal ion binding"/>
    <property type="evidence" value="ECO:0007669"/>
    <property type="project" value="UniProtKB-KW"/>
</dbReference>
<dbReference type="InterPro" id="IPR004808">
    <property type="entry name" value="AP_endonuc_1"/>
</dbReference>
<name>A0A419DED5_9BACT</name>
<dbReference type="EC" id="3.1.11.2" evidence="9"/>
<dbReference type="PANTHER" id="PTHR22748:SF6">
    <property type="entry name" value="DNA-(APURINIC OR APYRIMIDINIC SITE) ENDONUCLEASE"/>
    <property type="match status" value="1"/>
</dbReference>